<dbReference type="AlphaFoldDB" id="A0A432NAW3"/>
<feature type="region of interest" description="Disordered" evidence="1">
    <location>
        <begin position="1"/>
        <end position="38"/>
    </location>
</feature>
<organism evidence="2 3">
    <name type="scientific">Rhizobium chutanense</name>
    <dbReference type="NCBI Taxonomy" id="2035448"/>
    <lineage>
        <taxon>Bacteria</taxon>
        <taxon>Pseudomonadati</taxon>
        <taxon>Pseudomonadota</taxon>
        <taxon>Alphaproteobacteria</taxon>
        <taxon>Hyphomicrobiales</taxon>
        <taxon>Rhizobiaceae</taxon>
        <taxon>Rhizobium/Agrobacterium group</taxon>
        <taxon>Rhizobium</taxon>
    </lineage>
</organism>
<name>A0A432NAW3_9HYPH</name>
<sequence length="89" mass="9833">MKRRPARLLLERDRQSGRHPPLSCRTSPPQGGRLAGGDGFPKQLRHCFSSNRVESERWPNLLPISLLVGEMSGRTEGGATPTHQSALHP</sequence>
<dbReference type="OrthoDB" id="8101429at2"/>
<dbReference type="Proteomes" id="UP000278081">
    <property type="component" value="Unassembled WGS sequence"/>
</dbReference>
<accession>A0A432NAW3</accession>
<reference evidence="2 3" key="1">
    <citation type="submission" date="2018-11" db="EMBL/GenBank/DDBJ databases">
        <title>Rhizobium chutanense sp. nov., isolated from root nodules of Phaseolus vulgaris in China.</title>
        <authorList>
            <person name="Huo Y."/>
        </authorList>
    </citation>
    <scope>NUCLEOTIDE SEQUENCE [LARGE SCALE GENOMIC DNA]</scope>
    <source>
        <strain evidence="2 3">C16</strain>
    </source>
</reference>
<protein>
    <recommendedName>
        <fullName evidence="4">Propionyl-coenzyme A carboxylase alpha polypeptide</fullName>
    </recommendedName>
</protein>
<evidence type="ECO:0000256" key="1">
    <source>
        <dbReference type="SAM" id="MobiDB-lite"/>
    </source>
</evidence>
<evidence type="ECO:0008006" key="4">
    <source>
        <dbReference type="Google" id="ProtNLM"/>
    </source>
</evidence>
<evidence type="ECO:0000313" key="2">
    <source>
        <dbReference type="EMBL" id="RUL96671.1"/>
    </source>
</evidence>
<evidence type="ECO:0000313" key="3">
    <source>
        <dbReference type="Proteomes" id="UP000278081"/>
    </source>
</evidence>
<dbReference type="EMBL" id="RJTJ01000049">
    <property type="protein sequence ID" value="RUL96671.1"/>
    <property type="molecule type" value="Genomic_DNA"/>
</dbReference>
<comment type="caution">
    <text evidence="2">The sequence shown here is derived from an EMBL/GenBank/DDBJ whole genome shotgun (WGS) entry which is preliminary data.</text>
</comment>
<proteinExistence type="predicted"/>
<gene>
    <name evidence="2" type="ORF">EFR84_32135</name>
</gene>